<dbReference type="OrthoDB" id="1521841at2"/>
<proteinExistence type="predicted"/>
<dbReference type="Pfam" id="PF08309">
    <property type="entry name" value="LVIVD"/>
    <property type="match status" value="3"/>
</dbReference>
<dbReference type="RefSeq" id="WP_138657497.1">
    <property type="nucleotide sequence ID" value="NZ_VATY01000001.1"/>
</dbReference>
<dbReference type="SUPFAM" id="SSF101898">
    <property type="entry name" value="NHL repeat"/>
    <property type="match status" value="1"/>
</dbReference>
<evidence type="ECO:0000313" key="2">
    <source>
        <dbReference type="Proteomes" id="UP000310314"/>
    </source>
</evidence>
<protein>
    <recommendedName>
        <fullName evidence="3">LVIVD repeat-containing protein</fullName>
    </recommendedName>
</protein>
<gene>
    <name evidence="1" type="ORF">FEE95_08820</name>
</gene>
<organism evidence="1 2">
    <name type="scientific">Maribacter algarum</name>
    <name type="common">ex Zhang et al. 2020</name>
    <dbReference type="NCBI Taxonomy" id="2578118"/>
    <lineage>
        <taxon>Bacteria</taxon>
        <taxon>Pseudomonadati</taxon>
        <taxon>Bacteroidota</taxon>
        <taxon>Flavobacteriia</taxon>
        <taxon>Flavobacteriales</taxon>
        <taxon>Flavobacteriaceae</taxon>
        <taxon>Maribacter</taxon>
    </lineage>
</organism>
<dbReference type="InterPro" id="IPR013211">
    <property type="entry name" value="LVIVD"/>
</dbReference>
<comment type="caution">
    <text evidence="1">The sequence shown here is derived from an EMBL/GenBank/DDBJ whole genome shotgun (WGS) entry which is preliminary data.</text>
</comment>
<name>A0A5S3PX65_9FLAO</name>
<evidence type="ECO:0000313" key="1">
    <source>
        <dbReference type="EMBL" id="TMM59508.1"/>
    </source>
</evidence>
<dbReference type="AlphaFoldDB" id="A0A5S3PX65"/>
<accession>A0A5S3PX65</accession>
<evidence type="ECO:0008006" key="3">
    <source>
        <dbReference type="Google" id="ProtNLM"/>
    </source>
</evidence>
<sequence length="433" mass="48597">MKKIGLLLIAMVFFQSCDLDNQVSSLDTMQTYLIATPLKSNLVTFKEEAVAIADPVPIIESGKIYAYKNYVFVNDVYRGFHILDNTNPSSPQNIGFIKLEGNNDISIKDDRLYADSYGDLVIMDISDIENIKFAKRMENAIYQEFWCTVGFDVAWPEADAFDYSDFDASRDALTGWEVNEVRMSTADFESKYGSTRTDVFLANDSAAETNVPTSSTTGQGGSFARFKIVSDYLYAVEPWSINVFDISDLDNPKVLEEVYAQGNIETIFNQGDILFLGGTQGMYIYDISSPDKPTYVSEFTHGRACDPVVVSGDYAFVTLRSSNFCGDDIESGLYIVDVSDLTNPTLSKTYPMTEPYGLGIKEEKLFICDGPDGLKVYDKTDINNLVQLNHFEDINTYDVIPLSNSLLMIGEKVLYQYEYLDNEIRLLSAFDLN</sequence>
<keyword evidence="2" id="KW-1185">Reference proteome</keyword>
<dbReference type="Proteomes" id="UP000310314">
    <property type="component" value="Unassembled WGS sequence"/>
</dbReference>
<dbReference type="EMBL" id="VATY01000001">
    <property type="protein sequence ID" value="TMM59508.1"/>
    <property type="molecule type" value="Genomic_DNA"/>
</dbReference>
<dbReference type="PROSITE" id="PS51257">
    <property type="entry name" value="PROKAR_LIPOPROTEIN"/>
    <property type="match status" value="1"/>
</dbReference>
<reference evidence="1 2" key="1">
    <citation type="submission" date="2019-05" db="EMBL/GenBank/DDBJ databases">
        <authorList>
            <person name="Zhang J.-Y."/>
            <person name="Feg X."/>
            <person name="Du Z.-J."/>
        </authorList>
    </citation>
    <scope>NUCLEOTIDE SEQUENCE [LARGE SCALE GENOMIC DNA]</scope>
    <source>
        <strain evidence="1 2">RZ26</strain>
    </source>
</reference>